<dbReference type="Gene3D" id="3.30.505.10">
    <property type="entry name" value="SH2 domain"/>
    <property type="match status" value="1"/>
</dbReference>
<dbReference type="GO" id="GO:0034485">
    <property type="term" value="F:phosphatidylinositol-3,4,5-trisphosphate 5-phosphatase activity"/>
    <property type="evidence" value="ECO:0007669"/>
    <property type="project" value="UniProtKB-EC"/>
</dbReference>
<dbReference type="Pfam" id="PF24147">
    <property type="entry name" value="C2_SHIP1-2_2nd"/>
    <property type="match status" value="1"/>
</dbReference>
<name>B3S7K1_TRIAD</name>
<keyword evidence="11" id="KW-0963">Cytoplasm</keyword>
<reference evidence="15 16" key="1">
    <citation type="journal article" date="2008" name="Nature">
        <title>The Trichoplax genome and the nature of placozoans.</title>
        <authorList>
            <person name="Srivastava M."/>
            <person name="Begovic E."/>
            <person name="Chapman J."/>
            <person name="Putnam N.H."/>
            <person name="Hellsten U."/>
            <person name="Kawashima T."/>
            <person name="Kuo A."/>
            <person name="Mitros T."/>
            <person name="Salamov A."/>
            <person name="Carpenter M.L."/>
            <person name="Signorovitch A.Y."/>
            <person name="Moreno M.A."/>
            <person name="Kamm K."/>
            <person name="Grimwood J."/>
            <person name="Schmutz J."/>
            <person name="Shapiro H."/>
            <person name="Grigoriev I.V."/>
            <person name="Buss L.W."/>
            <person name="Schierwater B."/>
            <person name="Dellaporta S.L."/>
            <person name="Rokhsar D.S."/>
        </authorList>
    </citation>
    <scope>NUCLEOTIDE SEQUENCE [LARGE SCALE GENOMIC DNA]</scope>
    <source>
        <strain evidence="15 16">Grell-BS-1999</strain>
    </source>
</reference>
<dbReference type="FunCoup" id="B3S7K1">
    <property type="interactions" value="581"/>
</dbReference>
<evidence type="ECO:0000256" key="7">
    <source>
        <dbReference type="ARBA" id="ARBA00022801"/>
    </source>
</evidence>
<dbReference type="PROSITE" id="PS50001">
    <property type="entry name" value="SH2"/>
    <property type="match status" value="1"/>
</dbReference>
<dbReference type="Pfam" id="PF00017">
    <property type="entry name" value="SH2"/>
    <property type="match status" value="1"/>
</dbReference>
<dbReference type="CDD" id="cd00173">
    <property type="entry name" value="SH2"/>
    <property type="match status" value="1"/>
</dbReference>
<evidence type="ECO:0000313" key="15">
    <source>
        <dbReference type="EMBL" id="EDV21305.1"/>
    </source>
</evidence>
<evidence type="ECO:0000256" key="4">
    <source>
        <dbReference type="ARBA" id="ARBA00012981"/>
    </source>
</evidence>
<dbReference type="PhylomeDB" id="B3S7K1"/>
<dbReference type="GO" id="GO:0046856">
    <property type="term" value="P:phosphatidylinositol dephosphorylation"/>
    <property type="evidence" value="ECO:0007669"/>
    <property type="project" value="InterPro"/>
</dbReference>
<dbReference type="GO" id="GO:0045087">
    <property type="term" value="P:innate immune response"/>
    <property type="evidence" value="ECO:0007669"/>
    <property type="project" value="UniProtKB-KW"/>
</dbReference>
<accession>B3S7K1</accession>
<evidence type="ECO:0000256" key="6">
    <source>
        <dbReference type="ARBA" id="ARBA00022588"/>
    </source>
</evidence>
<evidence type="ECO:0000256" key="10">
    <source>
        <dbReference type="ARBA" id="ARBA00023136"/>
    </source>
</evidence>
<dbReference type="GO" id="GO:0009966">
    <property type="term" value="P:regulation of signal transduction"/>
    <property type="evidence" value="ECO:0000318"/>
    <property type="project" value="GO_Central"/>
</dbReference>
<dbReference type="GO" id="GO:0050776">
    <property type="term" value="P:regulation of immune response"/>
    <property type="evidence" value="ECO:0000318"/>
    <property type="project" value="GO_Central"/>
</dbReference>
<dbReference type="STRING" id="10228.B3S7K1"/>
<evidence type="ECO:0000256" key="2">
    <source>
        <dbReference type="ARBA" id="ARBA00004245"/>
    </source>
</evidence>
<evidence type="ECO:0000313" key="16">
    <source>
        <dbReference type="Proteomes" id="UP000009022"/>
    </source>
</evidence>
<dbReference type="InParanoid" id="B3S7K1"/>
<dbReference type="SUPFAM" id="SSF55550">
    <property type="entry name" value="SH2 domain"/>
    <property type="match status" value="1"/>
</dbReference>
<evidence type="ECO:0000256" key="12">
    <source>
        <dbReference type="PROSITE-ProRule" id="PRU00191"/>
    </source>
</evidence>
<dbReference type="PRINTS" id="PR00401">
    <property type="entry name" value="SH2DOMAIN"/>
</dbReference>
<keyword evidence="7" id="KW-0378">Hydrolase</keyword>
<evidence type="ECO:0000256" key="5">
    <source>
        <dbReference type="ARBA" id="ARBA00022553"/>
    </source>
</evidence>
<dbReference type="GeneID" id="6757485"/>
<feature type="domain" description="SH2" evidence="14">
    <location>
        <begin position="6"/>
        <end position="98"/>
    </location>
</feature>
<dbReference type="SMART" id="SM00128">
    <property type="entry name" value="IPPc"/>
    <property type="match status" value="1"/>
</dbReference>
<evidence type="ECO:0000259" key="14">
    <source>
        <dbReference type="PROSITE" id="PS50001"/>
    </source>
</evidence>
<dbReference type="OMA" id="MTHESKS"/>
<evidence type="ECO:0000256" key="1">
    <source>
        <dbReference type="ARBA" id="ARBA00004170"/>
    </source>
</evidence>
<evidence type="ECO:0000256" key="3">
    <source>
        <dbReference type="ARBA" id="ARBA00008734"/>
    </source>
</evidence>
<feature type="region of interest" description="Disordered" evidence="13">
    <location>
        <begin position="90"/>
        <end position="110"/>
    </location>
</feature>
<dbReference type="HOGENOM" id="CLU_007493_1_0_1"/>
<dbReference type="EC" id="3.1.3.86" evidence="4"/>
<evidence type="ECO:0000256" key="13">
    <source>
        <dbReference type="SAM" id="MobiDB-lite"/>
    </source>
</evidence>
<dbReference type="CTD" id="6757485"/>
<dbReference type="SUPFAM" id="SSF56219">
    <property type="entry name" value="DNase I-like"/>
    <property type="match status" value="1"/>
</dbReference>
<dbReference type="InterPro" id="IPR000300">
    <property type="entry name" value="IPPc"/>
</dbReference>
<dbReference type="Proteomes" id="UP000009022">
    <property type="component" value="Unassembled WGS sequence"/>
</dbReference>
<dbReference type="GO" id="GO:0005856">
    <property type="term" value="C:cytoskeleton"/>
    <property type="evidence" value="ECO:0007669"/>
    <property type="project" value="UniProtKB-SubCell"/>
</dbReference>
<keyword evidence="16" id="KW-1185">Reference proteome</keyword>
<dbReference type="AlphaFoldDB" id="B3S7K1"/>
<gene>
    <name evidence="15" type="ORF">TRIADDRAFT_60195</name>
</gene>
<comment type="subcellular location">
    <subcellularLocation>
        <location evidence="2">Cytoplasm</location>
        <location evidence="2">Cytoskeleton</location>
    </subcellularLocation>
    <subcellularLocation>
        <location evidence="1">Membrane</location>
        <topology evidence="1">Peripheral membrane protein</topology>
    </subcellularLocation>
</comment>
<keyword evidence="12" id="KW-0727">SH2 domain</keyword>
<organism evidence="15 16">
    <name type="scientific">Trichoplax adhaerens</name>
    <name type="common">Trichoplax reptans</name>
    <dbReference type="NCBI Taxonomy" id="10228"/>
    <lineage>
        <taxon>Eukaryota</taxon>
        <taxon>Metazoa</taxon>
        <taxon>Placozoa</taxon>
        <taxon>Uniplacotomia</taxon>
        <taxon>Trichoplacea</taxon>
        <taxon>Trichoplacidae</taxon>
        <taxon>Trichoplax</taxon>
    </lineage>
</organism>
<sequence length="864" mass="98137">MENLANYYIDVSYEQAEDLLRLEDQDGAFLIRPSHRVPGTFALSIRYRNKFFHHRIKVFHGRFVCEGFTEKTFSSMDELVKHFRQPNQGLAHPLTKSVSPPTPTEEDESNYENSLKTLLKEIANRSIPSLGYSNEHTKLMQTYFEKEVLDDLNDIKTNNSGRCTKFEKLLALLSKQLNSEIDHFNGYLDTMAQITTRIAQPAPDSLDFLYRIRPDNDDSPMELTVDAVVNKLSSCRQLLQNVNDQFFKLLKADVDADNPSSSGSNSGDSAMITDHTSSNESDDIHPARTSDDDHDPATRQSPDADEPREVRLPNRSYKVIVLSEKRKTTEAAIKIDFSKRQLEILLSSEEGTVISKTLPSEIYRVIKDPEDFQKLKLIFGKGKFSRQHIFRFPDARSAQQFFSGVESLKDPDTSKHSDKINIFVGTWNMGGKRPPDDIQSWPLCHGQGIKLNKKADIAFDIYAFGTQVQVNSLWGIRIVILCRPEVAFRITDVKSAQVRTGAGGTLGNKGGVAVSFRLDDTNFCFINSHLAARVEEKKRRQDNVQAIARNLCLGDLNPNITDVTHQFHHIFWFGDLNYRLEMAVPEANNGISCRNFAKLFQVDQLHQEKLNGSVFTDWRERELNFPPTYRLVVGKDDAYDCFKRRPGGRNAINTPSWCDRILWKSYPSLAMECISYGSVHDILTSDHLPVFGLYQTDVNSNRLVDIMKKLNYNPHKMPAYIAILNAHAAIRSVKRYVAHFTLEFVSSCLEDPVESAPNTSGWQINSITSQIPHSSIPSNQIHLCPLWESSDLPNRMKAKYPFDEYLERQSLLVSLKTSDNGEYLGACHVPLTTFMTHESKSYVASLTLYGEEIGKLEISGYITR</sequence>
<dbReference type="SMART" id="SM00252">
    <property type="entry name" value="SH2"/>
    <property type="match status" value="1"/>
</dbReference>
<dbReference type="Gene3D" id="3.60.10.10">
    <property type="entry name" value="Endonuclease/exonuclease/phosphatase"/>
    <property type="match status" value="1"/>
</dbReference>
<keyword evidence="5" id="KW-0597">Phosphoprotein</keyword>
<proteinExistence type="inferred from homology"/>
<dbReference type="KEGG" id="tad:TRIADDRAFT_60195"/>
<dbReference type="InterPro" id="IPR036860">
    <property type="entry name" value="SH2_dom_sf"/>
</dbReference>
<dbReference type="OrthoDB" id="7862313at2759"/>
<dbReference type="Pfam" id="PF22669">
    <property type="entry name" value="Exo_endo_phos2"/>
    <property type="match status" value="1"/>
</dbReference>
<dbReference type="PANTHER" id="PTHR46051">
    <property type="entry name" value="SH2 DOMAIN-CONTAINING PROTEIN"/>
    <property type="match status" value="1"/>
</dbReference>
<dbReference type="InterPro" id="IPR057509">
    <property type="entry name" value="C2_SHIP1-2_2nd"/>
</dbReference>
<dbReference type="InterPro" id="IPR036691">
    <property type="entry name" value="Endo/exonu/phosph_ase_sf"/>
</dbReference>
<protein>
    <recommendedName>
        <fullName evidence="4">phosphatidylinositol-3,4,5-trisphosphate 5-phosphatase</fullName>
        <ecNumber evidence="4">3.1.3.86</ecNumber>
    </recommendedName>
</protein>
<feature type="compositionally biased region" description="Basic and acidic residues" evidence="13">
    <location>
        <begin position="282"/>
        <end position="297"/>
    </location>
</feature>
<dbReference type="GO" id="GO:0016020">
    <property type="term" value="C:membrane"/>
    <property type="evidence" value="ECO:0007669"/>
    <property type="project" value="UniProtKB-SubCell"/>
</dbReference>
<dbReference type="GO" id="GO:0002250">
    <property type="term" value="P:adaptive immune response"/>
    <property type="evidence" value="ECO:0007669"/>
    <property type="project" value="UniProtKB-KW"/>
</dbReference>
<evidence type="ECO:0000256" key="11">
    <source>
        <dbReference type="ARBA" id="ARBA00023212"/>
    </source>
</evidence>
<evidence type="ECO:0000256" key="8">
    <source>
        <dbReference type="ARBA" id="ARBA00022859"/>
    </source>
</evidence>
<keyword evidence="8" id="KW-0391">Immunity</keyword>
<feature type="region of interest" description="Disordered" evidence="13">
    <location>
        <begin position="256"/>
        <end position="310"/>
    </location>
</feature>
<keyword evidence="11" id="KW-0206">Cytoskeleton</keyword>
<feature type="compositionally biased region" description="Low complexity" evidence="13">
    <location>
        <begin position="257"/>
        <end position="270"/>
    </location>
</feature>
<keyword evidence="9" id="KW-1064">Adaptive immunity</keyword>
<evidence type="ECO:0000256" key="9">
    <source>
        <dbReference type="ARBA" id="ARBA00023130"/>
    </source>
</evidence>
<dbReference type="EMBL" id="DS985254">
    <property type="protein sequence ID" value="EDV21305.1"/>
    <property type="molecule type" value="Genomic_DNA"/>
</dbReference>
<dbReference type="eggNOG" id="KOG0565">
    <property type="taxonomic scope" value="Eukaryota"/>
</dbReference>
<dbReference type="PANTHER" id="PTHR46051:SF1">
    <property type="entry name" value="INOSITOL POLYPHOSPHATE-RELATED PHOSPHATASE DOMAIN-CONTAINING PROTEIN"/>
    <property type="match status" value="1"/>
</dbReference>
<keyword evidence="6" id="KW-0399">Innate immunity</keyword>
<dbReference type="InterPro" id="IPR000980">
    <property type="entry name" value="SH2"/>
</dbReference>
<keyword evidence="10" id="KW-0472">Membrane</keyword>
<dbReference type="RefSeq" id="XP_002116272.1">
    <property type="nucleotide sequence ID" value="XM_002116236.1"/>
</dbReference>
<comment type="similarity">
    <text evidence="3">Belongs to the inositol 1,4,5-trisphosphate 5-phosphatase family.</text>
</comment>